<evidence type="ECO:0000313" key="2">
    <source>
        <dbReference type="Proteomes" id="UP000441797"/>
    </source>
</evidence>
<organism evidence="1 2">
    <name type="scientific">Gloeocapsopsis dulcis AAB1 = 1H9</name>
    <dbReference type="NCBI Taxonomy" id="1433147"/>
    <lineage>
        <taxon>Bacteria</taxon>
        <taxon>Bacillati</taxon>
        <taxon>Cyanobacteriota</taxon>
        <taxon>Cyanophyceae</taxon>
        <taxon>Oscillatoriophycideae</taxon>
        <taxon>Chroococcales</taxon>
        <taxon>Chroococcaceae</taxon>
        <taxon>Gloeocapsopsis</taxon>
        <taxon>Gloeocapsopsis dulcis</taxon>
    </lineage>
</organism>
<keyword evidence="2" id="KW-1185">Reference proteome</keyword>
<dbReference type="AlphaFoldDB" id="A0A6N8FV20"/>
<dbReference type="GO" id="GO:0031470">
    <property type="term" value="C:carboxysome"/>
    <property type="evidence" value="ECO:0007669"/>
    <property type="project" value="UniProtKB-ARBA"/>
</dbReference>
<dbReference type="Pfam" id="PF00132">
    <property type="entry name" value="Hexapep"/>
    <property type="match status" value="1"/>
</dbReference>
<comment type="caution">
    <text evidence="1">The sequence shown here is derived from an EMBL/GenBank/DDBJ whole genome shotgun (WGS) entry which is preliminary data.</text>
</comment>
<evidence type="ECO:0000313" key="1">
    <source>
        <dbReference type="EMBL" id="MUL36970.1"/>
    </source>
</evidence>
<protein>
    <submittedName>
        <fullName evidence="1">Carbonate dehydratase</fullName>
    </submittedName>
</protein>
<proteinExistence type="predicted"/>
<dbReference type="PANTHER" id="PTHR43360:SF1">
    <property type="entry name" value="CARBOXYSOME ASSEMBLY PROTEIN CCMM"/>
    <property type="match status" value="1"/>
</dbReference>
<gene>
    <name evidence="1" type="ORF">BWI75_11590</name>
</gene>
<sequence length="389" mass="41947">MRRIRNKVRVALIVLILSTLTIGGIAFSAERKELFSLARPATIAVNSSFLSPLDELFGDIAIGRGVFISGNTVVRADPGTSICLESETNLQDNILFLALRNLPSPQSTRCGRLGATGISSSTGEKVSIAHQAKIENSYIGNFTFIGFRAYLNNVVLEDGAFVLHGARLTNVKIGKNRLVPIGATITTQAQADALPLKTDENSEFQTEVLEVNEEFAEHYSELYDNEGFDAVVGASVAPRTSWNPKPVKPTLGRNVQIAEFVRVVGDVRIGDNSTIGQRTSIRADEGTPIIIGDNAEIEDRVTFHALKGTSIRIGRNLDSDDNIVFHGPLEVGDNLTIGDDAILFRSQVGNSVNIGSRAIVVGVTLRDGVRVPENAVITTQKQADALRQA</sequence>
<dbReference type="Gene3D" id="2.160.10.10">
    <property type="entry name" value="Hexapeptide repeat proteins"/>
    <property type="match status" value="2"/>
</dbReference>
<dbReference type="SUPFAM" id="SSF51161">
    <property type="entry name" value="Trimeric LpxA-like enzymes"/>
    <property type="match status" value="2"/>
</dbReference>
<dbReference type="InterPro" id="IPR001451">
    <property type="entry name" value="Hexapep"/>
</dbReference>
<dbReference type="PANTHER" id="PTHR43360">
    <property type="entry name" value="CARBON DIOXIDE CONCENTRATING MECHANISM PROTEIN CCMM"/>
    <property type="match status" value="1"/>
</dbReference>
<dbReference type="InterPro" id="IPR011004">
    <property type="entry name" value="Trimer_LpxA-like_sf"/>
</dbReference>
<name>A0A6N8FV20_9CHRO</name>
<dbReference type="EMBL" id="NAPY01000015">
    <property type="protein sequence ID" value="MUL36970.1"/>
    <property type="molecule type" value="Genomic_DNA"/>
</dbReference>
<dbReference type="InterPro" id="IPR052265">
    <property type="entry name" value="Gamma-CA"/>
</dbReference>
<dbReference type="RefSeq" id="WP_201262536.1">
    <property type="nucleotide sequence ID" value="NZ_CAWNSU010000128.1"/>
</dbReference>
<dbReference type="GO" id="GO:0043886">
    <property type="term" value="F:structural constituent of carboxysome shell"/>
    <property type="evidence" value="ECO:0007669"/>
    <property type="project" value="UniProtKB-ARBA"/>
</dbReference>
<accession>A0A6N8FV20</accession>
<dbReference type="Proteomes" id="UP000441797">
    <property type="component" value="Unassembled WGS sequence"/>
</dbReference>
<dbReference type="Pfam" id="PF14602">
    <property type="entry name" value="Hexapep_2"/>
    <property type="match status" value="1"/>
</dbReference>
<reference evidence="1 2" key="1">
    <citation type="journal article" date="2019" name="Front. Microbiol.">
        <title>Genomic Features for Desiccation Tolerance and Sugar Biosynthesis in the Extremophile Gloeocapsopsis sp. UTEX B3054.</title>
        <authorList>
            <person name="Urrejola C."/>
            <person name="Alcorta J."/>
            <person name="Salas L."/>
            <person name="Vasquez M."/>
            <person name="Polz M.F."/>
            <person name="Vicuna R."/>
            <person name="Diez B."/>
        </authorList>
    </citation>
    <scope>NUCLEOTIDE SEQUENCE [LARGE SCALE GENOMIC DNA]</scope>
    <source>
        <strain evidence="1 2">1H9</strain>
    </source>
</reference>